<dbReference type="OrthoDB" id="427480at2759"/>
<evidence type="ECO:0000259" key="2">
    <source>
        <dbReference type="Pfam" id="PF03109"/>
    </source>
</evidence>
<evidence type="ECO:0000313" key="4">
    <source>
        <dbReference type="Proteomes" id="UP000037460"/>
    </source>
</evidence>
<dbReference type="PANTHER" id="PTHR10566:SF117">
    <property type="entry name" value="UNUSUAL PROTEIN KINASE-RELATED"/>
    <property type="match status" value="1"/>
</dbReference>
<organism evidence="3 4">
    <name type="scientific">Chrysochromulina tobinii</name>
    <dbReference type="NCBI Taxonomy" id="1460289"/>
    <lineage>
        <taxon>Eukaryota</taxon>
        <taxon>Haptista</taxon>
        <taxon>Haptophyta</taxon>
        <taxon>Prymnesiophyceae</taxon>
        <taxon>Prymnesiales</taxon>
        <taxon>Chrysochromulinaceae</taxon>
        <taxon>Chrysochromulina</taxon>
    </lineage>
</organism>
<evidence type="ECO:0000256" key="1">
    <source>
        <dbReference type="ARBA" id="ARBA00009670"/>
    </source>
</evidence>
<keyword evidence="4" id="KW-1185">Reference proteome</keyword>
<dbReference type="SUPFAM" id="SSF56112">
    <property type="entry name" value="Protein kinase-like (PK-like)"/>
    <property type="match status" value="1"/>
</dbReference>
<sequence length="332" mass="36243">MLSIRPDVLPPAAVYELQKLCDSVPSYPTAAALLLIEAEIGRPVSDVFIGLDRDSTPIAAASLGQVYRCHLREGGHEIALKVQRPDMIRAVSLDLFLMRKGMQAIEWFKMRVLVGLLGAADRTPFDVKLLDTFARASYLELDYNHEGANLERFASGSAKAALLGGRVRVPVCHWAVTTRKVIATEWINGEQLAKSPPEVINRLIPTGVGCFLCQLLELTSAIVNLMRGDVEALIDDGITLRFLPKDVDREALIPPLRRVFEQGKLAAANEVARLAGARSTQGATAADGAASVVGLARLEQFSAMATKRAQFASISRDLNQIFFEFPFVRSMA</sequence>
<gene>
    <name evidence="3" type="ORF">Ctob_001550</name>
</gene>
<dbReference type="CDD" id="cd05121">
    <property type="entry name" value="ABC1_ADCK3-like"/>
    <property type="match status" value="1"/>
</dbReference>
<protein>
    <recommendedName>
        <fullName evidence="2">ABC1 atypical kinase-like domain-containing protein</fullName>
    </recommendedName>
</protein>
<reference evidence="4" key="1">
    <citation type="journal article" date="2015" name="PLoS Genet.">
        <title>Genome Sequence and Transcriptome Analyses of Chrysochromulina tobin: Metabolic Tools for Enhanced Algal Fitness in the Prominent Order Prymnesiales (Haptophyceae).</title>
        <authorList>
            <person name="Hovde B.T."/>
            <person name="Deodato C.R."/>
            <person name="Hunsperger H.M."/>
            <person name="Ryken S.A."/>
            <person name="Yost W."/>
            <person name="Jha R.K."/>
            <person name="Patterson J."/>
            <person name="Monnat R.J. Jr."/>
            <person name="Barlow S.B."/>
            <person name="Starkenburg S.R."/>
            <person name="Cattolico R.A."/>
        </authorList>
    </citation>
    <scope>NUCLEOTIDE SEQUENCE</scope>
    <source>
        <strain evidence="4">CCMP291</strain>
    </source>
</reference>
<dbReference type="InterPro" id="IPR050154">
    <property type="entry name" value="UbiB_kinase"/>
</dbReference>
<evidence type="ECO:0000313" key="3">
    <source>
        <dbReference type="EMBL" id="KOO24224.1"/>
    </source>
</evidence>
<dbReference type="AlphaFoldDB" id="A0A0M0JCC0"/>
<dbReference type="InterPro" id="IPR011009">
    <property type="entry name" value="Kinase-like_dom_sf"/>
</dbReference>
<dbReference type="PANTHER" id="PTHR10566">
    <property type="entry name" value="CHAPERONE-ACTIVITY OF BC1 COMPLEX CABC1 -RELATED"/>
    <property type="match status" value="1"/>
</dbReference>
<comment type="similarity">
    <text evidence="1">Belongs to the protein kinase superfamily. ADCK protein kinase family.</text>
</comment>
<proteinExistence type="inferred from homology"/>
<dbReference type="Pfam" id="PF03109">
    <property type="entry name" value="ABC1"/>
    <property type="match status" value="1"/>
</dbReference>
<accession>A0A0M0JCC0</accession>
<dbReference type="Proteomes" id="UP000037460">
    <property type="component" value="Unassembled WGS sequence"/>
</dbReference>
<comment type="caution">
    <text evidence="3">The sequence shown here is derived from an EMBL/GenBank/DDBJ whole genome shotgun (WGS) entry which is preliminary data.</text>
</comment>
<name>A0A0M0JCC0_9EUKA</name>
<feature type="domain" description="ABC1 atypical kinase-like" evidence="2">
    <location>
        <begin position="20"/>
        <end position="194"/>
    </location>
</feature>
<dbReference type="InterPro" id="IPR004147">
    <property type="entry name" value="ABC1_dom"/>
</dbReference>
<dbReference type="EMBL" id="JWZX01003114">
    <property type="protein sequence ID" value="KOO24224.1"/>
    <property type="molecule type" value="Genomic_DNA"/>
</dbReference>